<feature type="region of interest" description="Disordered" evidence="3">
    <location>
        <begin position="54"/>
        <end position="73"/>
    </location>
</feature>
<evidence type="ECO:0000256" key="1">
    <source>
        <dbReference type="ARBA" id="ARBA00022670"/>
    </source>
</evidence>
<feature type="region of interest" description="Disordered" evidence="3">
    <location>
        <begin position="774"/>
        <end position="857"/>
    </location>
</feature>
<feature type="transmembrane region" description="Helical" evidence="4">
    <location>
        <begin position="130"/>
        <end position="152"/>
    </location>
</feature>
<dbReference type="GO" id="GO:0008234">
    <property type="term" value="F:cysteine-type peptidase activity"/>
    <property type="evidence" value="ECO:0007669"/>
    <property type="project" value="InterPro"/>
</dbReference>
<keyword evidence="1" id="KW-0645">Protease</keyword>
<keyword evidence="4" id="KW-1133">Transmembrane helix</keyword>
<dbReference type="Proteomes" id="UP000886595">
    <property type="component" value="Unassembled WGS sequence"/>
</dbReference>
<evidence type="ECO:0000259" key="5">
    <source>
        <dbReference type="Pfam" id="PF02902"/>
    </source>
</evidence>
<organism evidence="6 7">
    <name type="scientific">Brassica carinata</name>
    <name type="common">Ethiopian mustard</name>
    <name type="synonym">Abyssinian cabbage</name>
    <dbReference type="NCBI Taxonomy" id="52824"/>
    <lineage>
        <taxon>Eukaryota</taxon>
        <taxon>Viridiplantae</taxon>
        <taxon>Streptophyta</taxon>
        <taxon>Embryophyta</taxon>
        <taxon>Tracheophyta</taxon>
        <taxon>Spermatophyta</taxon>
        <taxon>Magnoliopsida</taxon>
        <taxon>eudicotyledons</taxon>
        <taxon>Gunneridae</taxon>
        <taxon>Pentapetalae</taxon>
        <taxon>rosids</taxon>
        <taxon>malvids</taxon>
        <taxon>Brassicales</taxon>
        <taxon>Brassicaceae</taxon>
        <taxon>Brassiceae</taxon>
        <taxon>Brassica</taxon>
    </lineage>
</organism>
<feature type="compositionally biased region" description="Basic and acidic residues" evidence="3">
    <location>
        <begin position="425"/>
        <end position="435"/>
    </location>
</feature>
<evidence type="ECO:0000313" key="7">
    <source>
        <dbReference type="Proteomes" id="UP000886595"/>
    </source>
</evidence>
<feature type="compositionally biased region" description="Low complexity" evidence="3">
    <location>
        <begin position="664"/>
        <end position="679"/>
    </location>
</feature>
<name>A0A8X7U7H6_BRACI</name>
<gene>
    <name evidence="6" type="ORF">Bca52824_073005</name>
</gene>
<feature type="transmembrane region" description="Helical" evidence="4">
    <location>
        <begin position="20"/>
        <end position="43"/>
    </location>
</feature>
<dbReference type="AlphaFoldDB" id="A0A8X7U7H6"/>
<reference evidence="6 7" key="1">
    <citation type="submission" date="2020-02" db="EMBL/GenBank/DDBJ databases">
        <authorList>
            <person name="Ma Q."/>
            <person name="Huang Y."/>
            <person name="Song X."/>
            <person name="Pei D."/>
        </authorList>
    </citation>
    <scope>NUCLEOTIDE SEQUENCE [LARGE SCALE GENOMIC DNA]</scope>
    <source>
        <strain evidence="6">Sxm20200214</strain>
        <tissue evidence="6">Leaf</tissue>
    </source>
</reference>
<feature type="transmembrane region" description="Helical" evidence="4">
    <location>
        <begin position="164"/>
        <end position="187"/>
    </location>
</feature>
<keyword evidence="7" id="KW-1185">Reference proteome</keyword>
<dbReference type="OrthoDB" id="1100526at2759"/>
<dbReference type="GO" id="GO:0006508">
    <property type="term" value="P:proteolysis"/>
    <property type="evidence" value="ECO:0007669"/>
    <property type="project" value="UniProtKB-KW"/>
</dbReference>
<feature type="domain" description="Ubiquitin-like protease family profile" evidence="5">
    <location>
        <begin position="918"/>
        <end position="1048"/>
    </location>
</feature>
<proteinExistence type="predicted"/>
<evidence type="ECO:0000256" key="2">
    <source>
        <dbReference type="ARBA" id="ARBA00022801"/>
    </source>
</evidence>
<feature type="region of interest" description="Disordered" evidence="3">
    <location>
        <begin position="407"/>
        <end position="461"/>
    </location>
</feature>
<keyword evidence="2" id="KW-0378">Hydrolase</keyword>
<sequence>MIIKAFRGGSQSRRHRVIVLCGRAYLAAVAHLPWAPISISAALCMTRLKSTTSPFRVSAPSWPPASSSSRSGKEKIDPFQWLASQYLHFRSLTFLIMCCQTLNCSSPRYYFTHRRIGTRKAFYSSYSVKIASGTPVICKLFYFIFLHILYHFTSWNRILYVYRIVVYVATVFTVSVSLTGCIVFMLGSDKMDELGLPLRMFEAGSEPSSRVLQMGSHTFSVMFLHYRLSRRLLTAKEYELWWIFVGKPIRYAIQDFALEKPTPGWIMERLVKGKKYKDRLTRLRLSLLVLVEGILCPTCGTTKIRPEIESFILTVRSTKARSAVNYVKDTMAIQGFTHAMVLVTKGGGQHCLAKTVDQLGQRVRIFIVGWEIRKIMSVDTMVALIDDDYPFEHNTWSGGVKANEVKLKKGHAQTSESSDENVPEPVEKDNAHHGGVDSGGYPGDPRWKSSANPSGAPHGGESFHFDVQTLLRRAADAYEEKVIAMYEGYILSLKGHFNSEVGGLRTDLQAATSAIAHLESKVTGEFDKINQLLKSRLRGADMGPTYGFSPERHSSPFPGQNDDFNNSEVNPDRPTTHTGAPDGMGTHTKFSTQRDGEDVAGTGTASVGLGQNLDEGERGGGLSPGKQTDSTDGVEFRAETGGEHRGDAHIGHDPINMENPSPSVNVASPDNADAANPPSRVDVDQVNVSSECRIDDPLSGVVNKILSEADVGKDPLRPSTGSGTDVPQTSTYVIPEKLGLDGVHDDRGEAAVGKKGGDVDEDDVTITKVQVGRGNTDAAGGQADGGRCFSRRTHTSTKRYTPPAPTVRKKEGNKKVPRQMDDNVPPLKRVKKVSVEPSNPKPRPQEKPTFIGGFSPFTPPTPAEREAFLKIMAEAKSNAPSLGSVISIASLDDVFNCTGVCSYEAVDRVIGWIRKRRDSNPSSKFDFIPPTFFMDLIRSYPAFEAMQDKAAFTFPMSLRSQFMHRPRWFTQVNFLHSILVKDRHWVGMIVDLAMWAIYVVDVNQTCPPIYVVKDVVNPISIMIPHMISRFCLTSRPRELNYLPFPISRIDIPVLLEHPIAALGNPLIDLSLTEEEVRVAAENYAISTLGMFKVVPTNPAV</sequence>
<feature type="compositionally biased region" description="Basic and acidic residues" evidence="3">
    <location>
        <begin position="808"/>
        <end position="821"/>
    </location>
</feature>
<keyword evidence="4" id="KW-0472">Membrane</keyword>
<dbReference type="Pfam" id="PF02902">
    <property type="entry name" value="Peptidase_C48"/>
    <property type="match status" value="1"/>
</dbReference>
<protein>
    <recommendedName>
        <fullName evidence="5">Ubiquitin-like protease family profile domain-containing protein</fullName>
    </recommendedName>
</protein>
<accession>A0A8X7U7H6</accession>
<feature type="compositionally biased region" description="Basic and acidic residues" evidence="3">
    <location>
        <begin position="634"/>
        <end position="652"/>
    </location>
</feature>
<dbReference type="EMBL" id="JAAMPC010000014">
    <property type="protein sequence ID" value="KAG2265926.1"/>
    <property type="molecule type" value="Genomic_DNA"/>
</dbReference>
<evidence type="ECO:0000313" key="6">
    <source>
        <dbReference type="EMBL" id="KAG2265926.1"/>
    </source>
</evidence>
<feature type="region of interest" description="Disordered" evidence="3">
    <location>
        <begin position="544"/>
        <end position="681"/>
    </location>
</feature>
<keyword evidence="4" id="KW-0812">Transmembrane</keyword>
<evidence type="ECO:0000256" key="4">
    <source>
        <dbReference type="SAM" id="Phobius"/>
    </source>
</evidence>
<comment type="caution">
    <text evidence="6">The sequence shown here is derived from an EMBL/GenBank/DDBJ whole genome shotgun (WGS) entry which is preliminary data.</text>
</comment>
<feature type="compositionally biased region" description="Low complexity" evidence="3">
    <location>
        <begin position="58"/>
        <end position="70"/>
    </location>
</feature>
<evidence type="ECO:0000256" key="3">
    <source>
        <dbReference type="SAM" id="MobiDB-lite"/>
    </source>
</evidence>
<dbReference type="InterPro" id="IPR003653">
    <property type="entry name" value="Peptidase_C48_C"/>
</dbReference>